<name>A0ABN8IQF5_9NEOP</name>
<feature type="compositionally biased region" description="Basic and acidic residues" evidence="1">
    <location>
        <begin position="176"/>
        <end position="187"/>
    </location>
</feature>
<evidence type="ECO:0000313" key="2">
    <source>
        <dbReference type="EMBL" id="CAH2061887.1"/>
    </source>
</evidence>
<feature type="compositionally biased region" description="Basic and acidic residues" evidence="1">
    <location>
        <begin position="92"/>
        <end position="109"/>
    </location>
</feature>
<feature type="compositionally biased region" description="Polar residues" evidence="1">
    <location>
        <begin position="110"/>
        <end position="139"/>
    </location>
</feature>
<proteinExistence type="predicted"/>
<feature type="region of interest" description="Disordered" evidence="1">
    <location>
        <begin position="20"/>
        <end position="287"/>
    </location>
</feature>
<evidence type="ECO:0000313" key="3">
    <source>
        <dbReference type="Proteomes" id="UP000837857"/>
    </source>
</evidence>
<dbReference type="Proteomes" id="UP000837857">
    <property type="component" value="Chromosome 28"/>
</dbReference>
<accession>A0ABN8IQF5</accession>
<feature type="compositionally biased region" description="Polar residues" evidence="1">
    <location>
        <begin position="22"/>
        <end position="45"/>
    </location>
</feature>
<gene>
    <name evidence="2" type="ORF">IPOD504_LOCUS11530</name>
</gene>
<evidence type="ECO:0000256" key="1">
    <source>
        <dbReference type="SAM" id="MobiDB-lite"/>
    </source>
</evidence>
<sequence length="287" mass="32408">MTTPLREELATLQRQVELLGRSLQSTTTPAPSNYQAPATHTTTAHGISKYPTSGARPNHTGDDATGHAATEQSSEQPDELHGVHNQTPGVTEQHHESPTTGDAAHDDKPNTTGQSEIFETTDQVNTDRTNETDQYQTVTDAEHPMDMSEPVHEQRYGDNFEHYEQNPETNTEYNQEYDKNQTPHEENETGYTEPQYENYEQYPQQYTEPNAQYDGQFENYPTDGNYQGEYNEPQYNLYAAEYQEHTPEAQQEAGVHEDHEQSIESPSGKPKPIKSEVNPDQTESNGS</sequence>
<dbReference type="EMBL" id="OW152840">
    <property type="protein sequence ID" value="CAH2061887.1"/>
    <property type="molecule type" value="Genomic_DNA"/>
</dbReference>
<reference evidence="2" key="1">
    <citation type="submission" date="2022-03" db="EMBL/GenBank/DDBJ databases">
        <authorList>
            <person name="Martin H S."/>
        </authorList>
    </citation>
    <scope>NUCLEOTIDE SEQUENCE</scope>
</reference>
<feature type="compositionally biased region" description="Basic and acidic residues" evidence="1">
    <location>
        <begin position="140"/>
        <end position="165"/>
    </location>
</feature>
<organism evidence="2 3">
    <name type="scientific">Iphiclides podalirius</name>
    <name type="common">scarce swallowtail</name>
    <dbReference type="NCBI Taxonomy" id="110791"/>
    <lineage>
        <taxon>Eukaryota</taxon>
        <taxon>Metazoa</taxon>
        <taxon>Ecdysozoa</taxon>
        <taxon>Arthropoda</taxon>
        <taxon>Hexapoda</taxon>
        <taxon>Insecta</taxon>
        <taxon>Pterygota</taxon>
        <taxon>Neoptera</taxon>
        <taxon>Endopterygota</taxon>
        <taxon>Lepidoptera</taxon>
        <taxon>Glossata</taxon>
        <taxon>Ditrysia</taxon>
        <taxon>Papilionoidea</taxon>
        <taxon>Papilionidae</taxon>
        <taxon>Papilioninae</taxon>
        <taxon>Iphiclides</taxon>
    </lineage>
</organism>
<feature type="non-terminal residue" evidence="2">
    <location>
        <position position="1"/>
    </location>
</feature>
<keyword evidence="3" id="KW-1185">Reference proteome</keyword>
<protein>
    <submittedName>
        <fullName evidence="2">Uncharacterized protein</fullName>
    </submittedName>
</protein>
<feature type="compositionally biased region" description="Polar residues" evidence="1">
    <location>
        <begin position="278"/>
        <end position="287"/>
    </location>
</feature>
<feature type="compositionally biased region" description="Low complexity" evidence="1">
    <location>
        <begin position="191"/>
        <end position="210"/>
    </location>
</feature>